<dbReference type="Proteomes" id="UP000664795">
    <property type="component" value="Unassembled WGS sequence"/>
</dbReference>
<dbReference type="EMBL" id="JAFMYU010000030">
    <property type="protein sequence ID" value="MBO0934346.1"/>
    <property type="molecule type" value="Genomic_DNA"/>
</dbReference>
<keyword evidence="1" id="KW-0812">Transmembrane</keyword>
<reference evidence="2 3" key="1">
    <citation type="submission" date="2021-03" db="EMBL/GenBank/DDBJ databases">
        <title>Fibrella sp. HMF5036 genome sequencing and assembly.</title>
        <authorList>
            <person name="Kang H."/>
            <person name="Kim H."/>
            <person name="Bae S."/>
            <person name="Joh K."/>
        </authorList>
    </citation>
    <scope>NUCLEOTIDE SEQUENCE [LARGE SCALE GENOMIC DNA]</scope>
    <source>
        <strain evidence="2 3">HMF5036</strain>
    </source>
</reference>
<keyword evidence="1" id="KW-1133">Transmembrane helix</keyword>
<gene>
    <name evidence="2" type="ORF">J2I48_25280</name>
</gene>
<comment type="caution">
    <text evidence="2">The sequence shown here is derived from an EMBL/GenBank/DDBJ whole genome shotgun (WGS) entry which is preliminary data.</text>
</comment>
<evidence type="ECO:0000313" key="3">
    <source>
        <dbReference type="Proteomes" id="UP000664795"/>
    </source>
</evidence>
<keyword evidence="3" id="KW-1185">Reference proteome</keyword>
<protein>
    <submittedName>
        <fullName evidence="2">Uncharacterized protein</fullName>
    </submittedName>
</protein>
<name>A0A939K2R3_9BACT</name>
<organism evidence="2 3">
    <name type="scientific">Fibrella aquatilis</name>
    <dbReference type="NCBI Taxonomy" id="2817059"/>
    <lineage>
        <taxon>Bacteria</taxon>
        <taxon>Pseudomonadati</taxon>
        <taxon>Bacteroidota</taxon>
        <taxon>Cytophagia</taxon>
        <taxon>Cytophagales</taxon>
        <taxon>Spirosomataceae</taxon>
        <taxon>Fibrella</taxon>
    </lineage>
</organism>
<evidence type="ECO:0000256" key="1">
    <source>
        <dbReference type="SAM" id="Phobius"/>
    </source>
</evidence>
<sequence length="265" mass="30214">MKNLREGIRARYRTYQQRDPDRYPNFEFNTNRANYEPLRESFEEEFYRVRGYDAKTPTIAIPSTSTLAQLFTDDSYVPSRKILNTCESYAEGPVQADNIVEAVHQAGPLPSNPKPAINQWLLAAIGTVALVSLCIMGWRAVYPKPSGLVITRPIHRSIIPRENVIEGRVFNAKTVRIVLLSVSFDRYWITEPIQVNDNGVWQIEEIIGSHLKTDIGQTYQLRAFVNLKEEFPPGEVYPSWSGTWPEAELASNVIDIVRGPAVRQY</sequence>
<proteinExistence type="predicted"/>
<accession>A0A939K2R3</accession>
<keyword evidence="1" id="KW-0472">Membrane</keyword>
<evidence type="ECO:0000313" key="2">
    <source>
        <dbReference type="EMBL" id="MBO0934346.1"/>
    </source>
</evidence>
<dbReference type="AlphaFoldDB" id="A0A939K2R3"/>
<feature type="transmembrane region" description="Helical" evidence="1">
    <location>
        <begin position="120"/>
        <end position="142"/>
    </location>
</feature>
<dbReference type="RefSeq" id="WP_207338310.1">
    <property type="nucleotide sequence ID" value="NZ_JAFMYU010000030.1"/>
</dbReference>